<evidence type="ECO:0000256" key="3">
    <source>
        <dbReference type="ARBA" id="ARBA00033787"/>
    </source>
</evidence>
<dbReference type="PANTHER" id="PTHR37165:SF1">
    <property type="entry name" value="TYPE 1 ENCAPSULIN SHELL PROTEIN"/>
    <property type="match status" value="1"/>
</dbReference>
<comment type="subcellular location">
    <subcellularLocation>
        <location evidence="1">Encapsulin nanocompartment</location>
    </subcellularLocation>
</comment>
<dbReference type="Pfam" id="PF04454">
    <property type="entry name" value="Linocin_M18"/>
    <property type="match status" value="1"/>
</dbReference>
<dbReference type="NCBIfam" id="NF041155">
    <property type="entry name" value="encap_f1"/>
    <property type="match status" value="1"/>
</dbReference>
<evidence type="ECO:0000256" key="1">
    <source>
        <dbReference type="ARBA" id="ARBA00033738"/>
    </source>
</evidence>
<organism evidence="5 6">
    <name type="scientific">Streptomyces corchorusii</name>
    <name type="common">Streptomyces chibaensis</name>
    <dbReference type="NCBI Taxonomy" id="1903"/>
    <lineage>
        <taxon>Bacteria</taxon>
        <taxon>Bacillati</taxon>
        <taxon>Actinomycetota</taxon>
        <taxon>Actinomycetes</taxon>
        <taxon>Kitasatosporales</taxon>
        <taxon>Streptomycetaceae</taxon>
        <taxon>Streptomyces</taxon>
    </lineage>
</organism>
<comment type="similarity">
    <text evidence="2">Belongs to the encapsulin family. Family 1 subfamily.</text>
</comment>
<dbReference type="RefSeq" id="WP_014669186.1">
    <property type="nucleotide sequence ID" value="NZ_KQ948375.1"/>
</dbReference>
<sequence>MNNLHRELAPVSDAAWADLEEEARRTFKRHVAARRIVDVPEPGGVALAGVGTGHLDAVDTPADGVIAHTRRFQPLVELRVPFTVDRRQVDDVARGAKDADWQPVKDAARRLAFAEDRAVFEGYPAAGITGLRASSSNPELTLPADVRDYPDVISQAVTALRLAGVDGAYTLALSAEAYTAVSETSDHGYPVIKHLARLLDGDIVWAPAIDGAFLLSTRGGDFELRLGQDVSIGYLSHDATSVTLYFQETLTFLAYTSEAVVALSPAPAGA</sequence>
<proteinExistence type="inferred from homology"/>
<accession>A0A101PR44</accession>
<dbReference type="Gene3D" id="3.30.2400.30">
    <property type="match status" value="1"/>
</dbReference>
<dbReference type="PANTHER" id="PTHR37165">
    <property type="entry name" value="PEPTIDASE U56 FAMILY"/>
    <property type="match status" value="1"/>
</dbReference>
<keyword evidence="3" id="KW-1284">Encapsulin nanocompartment</keyword>
<dbReference type="EMBL" id="LMWP01000062">
    <property type="protein sequence ID" value="KUN16144.1"/>
    <property type="molecule type" value="Genomic_DNA"/>
</dbReference>
<dbReference type="InterPro" id="IPR007544">
    <property type="entry name" value="ENCAP"/>
</dbReference>
<evidence type="ECO:0000256" key="4">
    <source>
        <dbReference type="ARBA" id="ARBA00050023"/>
    </source>
</evidence>
<evidence type="ECO:0000313" key="5">
    <source>
        <dbReference type="EMBL" id="KUN16144.1"/>
    </source>
</evidence>
<dbReference type="InterPro" id="IPR051429">
    <property type="entry name" value="Encapsulin_nc"/>
</dbReference>
<dbReference type="Gene3D" id="3.30.2320.10">
    <property type="entry name" value="hypothetical protein PF0899 domain"/>
    <property type="match status" value="1"/>
</dbReference>
<reference evidence="5 6" key="1">
    <citation type="submission" date="2015-10" db="EMBL/GenBank/DDBJ databases">
        <title>Draft genome sequence of Streptomyces corchorusii DSM 40340, type strain for the species Streptomyces corchorusii.</title>
        <authorList>
            <person name="Ruckert C."/>
            <person name="Winkler A."/>
            <person name="Kalinowski J."/>
            <person name="Kampfer P."/>
            <person name="Glaeser S."/>
        </authorList>
    </citation>
    <scope>NUCLEOTIDE SEQUENCE [LARGE SCALE GENOMIC DNA]</scope>
    <source>
        <strain evidence="5 6">DSM 40340</strain>
    </source>
</reference>
<protein>
    <recommendedName>
        <fullName evidence="4">Type 1 encapsulin shell protein</fullName>
    </recommendedName>
</protein>
<keyword evidence="6" id="KW-1185">Reference proteome</keyword>
<evidence type="ECO:0000313" key="6">
    <source>
        <dbReference type="Proteomes" id="UP000053398"/>
    </source>
</evidence>
<name>A0A101PR44_STRCK</name>
<dbReference type="PIRSF" id="PIRSF019254">
    <property type="entry name" value="CFP29"/>
    <property type="match status" value="1"/>
</dbReference>
<comment type="caution">
    <text evidence="5">The sequence shown here is derived from an EMBL/GenBank/DDBJ whole genome shotgun (WGS) entry which is preliminary data.</text>
</comment>
<dbReference type="AlphaFoldDB" id="A0A101PR44"/>
<gene>
    <name evidence="5" type="ORF">AQJ11_40755</name>
</gene>
<evidence type="ECO:0000256" key="2">
    <source>
        <dbReference type="ARBA" id="ARBA00033743"/>
    </source>
</evidence>
<dbReference type="GO" id="GO:0140737">
    <property type="term" value="C:encapsulin nanocompartment"/>
    <property type="evidence" value="ECO:0007669"/>
    <property type="project" value="UniProtKB-SubCell"/>
</dbReference>
<dbReference type="Proteomes" id="UP000053398">
    <property type="component" value="Unassembled WGS sequence"/>
</dbReference>